<name>A0A1R3ICT3_9ROSI</name>
<proteinExistence type="predicted"/>
<dbReference type="Proteomes" id="UP000187203">
    <property type="component" value="Unassembled WGS sequence"/>
</dbReference>
<feature type="compositionally biased region" description="Low complexity" evidence="1">
    <location>
        <begin position="29"/>
        <end position="45"/>
    </location>
</feature>
<sequence>MSLAETEEVLTGLEPLATASASPEDTAKAKASSSAVSSKPTSPIVKPKKKVTKKASTATGEDLVHATEMELVNEASMEDGSDKDDNSNDELEMAVQIPEEDMRWLARSAIVLLHTTDGKEELVSLINKLDPMVLVRDFSNIMILLTVEEDQSLNDCILLF</sequence>
<feature type="region of interest" description="Disordered" evidence="1">
    <location>
        <begin position="1"/>
        <end position="66"/>
    </location>
</feature>
<organism evidence="2 3">
    <name type="scientific">Corchorus olitorius</name>
    <dbReference type="NCBI Taxonomy" id="93759"/>
    <lineage>
        <taxon>Eukaryota</taxon>
        <taxon>Viridiplantae</taxon>
        <taxon>Streptophyta</taxon>
        <taxon>Embryophyta</taxon>
        <taxon>Tracheophyta</taxon>
        <taxon>Spermatophyta</taxon>
        <taxon>Magnoliopsida</taxon>
        <taxon>eudicotyledons</taxon>
        <taxon>Gunneridae</taxon>
        <taxon>Pentapetalae</taxon>
        <taxon>rosids</taxon>
        <taxon>malvids</taxon>
        <taxon>Malvales</taxon>
        <taxon>Malvaceae</taxon>
        <taxon>Grewioideae</taxon>
        <taxon>Apeibeae</taxon>
        <taxon>Corchorus</taxon>
    </lineage>
</organism>
<accession>A0A1R3ICT3</accession>
<evidence type="ECO:0000256" key="1">
    <source>
        <dbReference type="SAM" id="MobiDB-lite"/>
    </source>
</evidence>
<dbReference type="EMBL" id="AWUE01018442">
    <property type="protein sequence ID" value="OMO80365.1"/>
    <property type="molecule type" value="Genomic_DNA"/>
</dbReference>
<feature type="region of interest" description="Disordered" evidence="1">
    <location>
        <begin position="72"/>
        <end position="91"/>
    </location>
</feature>
<gene>
    <name evidence="2" type="ORF">COLO4_24133</name>
</gene>
<protein>
    <submittedName>
        <fullName evidence="2">Uncharacterized protein</fullName>
    </submittedName>
</protein>
<keyword evidence="3" id="KW-1185">Reference proteome</keyword>
<evidence type="ECO:0000313" key="3">
    <source>
        <dbReference type="Proteomes" id="UP000187203"/>
    </source>
</evidence>
<dbReference type="AlphaFoldDB" id="A0A1R3ICT3"/>
<comment type="caution">
    <text evidence="2">The sequence shown here is derived from an EMBL/GenBank/DDBJ whole genome shotgun (WGS) entry which is preliminary data.</text>
</comment>
<evidence type="ECO:0000313" key="2">
    <source>
        <dbReference type="EMBL" id="OMO80365.1"/>
    </source>
</evidence>
<reference evidence="3" key="1">
    <citation type="submission" date="2013-09" db="EMBL/GenBank/DDBJ databases">
        <title>Corchorus olitorius genome sequencing.</title>
        <authorList>
            <person name="Alam M."/>
            <person name="Haque M.S."/>
            <person name="Islam M.S."/>
            <person name="Emdad E.M."/>
            <person name="Islam M.M."/>
            <person name="Ahmed B."/>
            <person name="Halim A."/>
            <person name="Hossen Q.M.M."/>
            <person name="Hossain M.Z."/>
            <person name="Ahmed R."/>
            <person name="Khan M.M."/>
            <person name="Islam R."/>
            <person name="Rashid M.M."/>
            <person name="Khan S.A."/>
            <person name="Rahman M.S."/>
            <person name="Alam M."/>
            <person name="Yahiya A.S."/>
            <person name="Khan M.S."/>
            <person name="Azam M.S."/>
            <person name="Haque T."/>
            <person name="Lashkar M.Z.H."/>
            <person name="Akhand A.I."/>
            <person name="Morshed G."/>
            <person name="Roy S."/>
            <person name="Uddin K.S."/>
            <person name="Rabeya T."/>
            <person name="Hossain A.S."/>
            <person name="Chowdhury A."/>
            <person name="Snigdha A.R."/>
            <person name="Mortoza M.S."/>
            <person name="Matin S.A."/>
            <person name="Hoque S.M.E."/>
            <person name="Islam M.K."/>
            <person name="Roy D.K."/>
            <person name="Haider R."/>
            <person name="Moosa M.M."/>
            <person name="Elias S.M."/>
            <person name="Hasan A.M."/>
            <person name="Jahan S."/>
            <person name="Shafiuddin M."/>
            <person name="Mahmood N."/>
            <person name="Shommy N.S."/>
        </authorList>
    </citation>
    <scope>NUCLEOTIDE SEQUENCE [LARGE SCALE GENOMIC DNA]</scope>
    <source>
        <strain evidence="3">cv. O-4</strain>
    </source>
</reference>
<feature type="compositionally biased region" description="Acidic residues" evidence="1">
    <location>
        <begin position="76"/>
        <end position="91"/>
    </location>
</feature>